<dbReference type="Pfam" id="PF05108">
    <property type="entry name" value="T7SS_ESX1_EccB"/>
    <property type="match status" value="1"/>
</dbReference>
<keyword evidence="1" id="KW-0812">Transmembrane</keyword>
<evidence type="ECO:0000256" key="1">
    <source>
        <dbReference type="SAM" id="Phobius"/>
    </source>
</evidence>
<dbReference type="PANTHER" id="PTHR40765">
    <property type="entry name" value="ESX-2 SECRETION SYSTEM ATPASE ECCB2"/>
    <property type="match status" value="1"/>
</dbReference>
<dbReference type="EMBL" id="JABAFZ010000002">
    <property type="protein sequence ID" value="NME88695.1"/>
    <property type="molecule type" value="Genomic_DNA"/>
</dbReference>
<organism evidence="2 3">
    <name type="scientific">Corynebacterium stationis</name>
    <dbReference type="NCBI Taxonomy" id="1705"/>
    <lineage>
        <taxon>Bacteria</taxon>
        <taxon>Bacillati</taxon>
        <taxon>Actinomycetota</taxon>
        <taxon>Actinomycetes</taxon>
        <taxon>Mycobacteriales</taxon>
        <taxon>Corynebacteriaceae</taxon>
        <taxon>Corynebacterium</taxon>
    </lineage>
</organism>
<accession>A0AB36CIQ6</accession>
<dbReference type="AlphaFoldDB" id="A0AB36CIQ6"/>
<reference evidence="2 3" key="1">
    <citation type="submission" date="2020-04" db="EMBL/GenBank/DDBJ databases">
        <authorList>
            <person name="Hitch T.C.A."/>
            <person name="Wylensek D."/>
            <person name="Clavel T."/>
        </authorList>
    </citation>
    <scope>NUCLEOTIDE SEQUENCE [LARGE SCALE GENOMIC DNA]</scope>
    <source>
        <strain evidence="2 3">BL-383-APC-3D</strain>
    </source>
</reference>
<dbReference type="GO" id="GO:0005576">
    <property type="term" value="C:extracellular region"/>
    <property type="evidence" value="ECO:0007669"/>
    <property type="project" value="TreeGrafter"/>
</dbReference>
<keyword evidence="1" id="KW-1133">Transmembrane helix</keyword>
<evidence type="ECO:0000313" key="3">
    <source>
        <dbReference type="Proteomes" id="UP000544551"/>
    </source>
</evidence>
<dbReference type="NCBIfam" id="TIGR03919">
    <property type="entry name" value="T7SS_EccB"/>
    <property type="match status" value="1"/>
</dbReference>
<gene>
    <name evidence="2" type="primary">eccB</name>
    <name evidence="2" type="ORF">HF853_03185</name>
</gene>
<feature type="transmembrane region" description="Helical" evidence="1">
    <location>
        <begin position="44"/>
        <end position="65"/>
    </location>
</feature>
<proteinExistence type="predicted"/>
<dbReference type="InterPro" id="IPR044857">
    <property type="entry name" value="T7SS_EccB_R1"/>
</dbReference>
<sequence length="438" mass="46379">MSKILPTTKAQVSGHKFLVRRMQHALVLGDISMIHDPLASRRRALIFGIVAVVLIALGSGLLAWLRPDPDPGQAELLSSEQGQLYVRVDDVVHPVANLASARLILGKAAEPVTIGATALDDVSLGTPLGIVDAPLALSTPPQLEQLGPSQPHLWAACLAQPRFDEPPFITSATRDMPQRGHELIVSVGHELQPLAQPAAAYLSHQGRDWLVSTQGRALLPDADSADGRTIRRILKLDNPVDVPPDFLNAFTEAPPIEIPDFQLLRAGDELWAEVGSDIAEVTSTQAAILAAAGANTRMVTHAELAESRTVSHPAIDALPATVPSIVDSVQPGTSNEDQDWLCADSEGSAVSLAPVKNAVELSGDSPARYFTGLTGGAVAVDTGSGLHIIEETGRRHELPDVEHVDALGVSVHEAAWPIVRLLPEASPLTRESAVAASY</sequence>
<comment type="caution">
    <text evidence="2">The sequence shown here is derived from an EMBL/GenBank/DDBJ whole genome shotgun (WGS) entry which is preliminary data.</text>
</comment>
<protein>
    <submittedName>
        <fullName evidence="2">Type VII secretion protein EccB</fullName>
    </submittedName>
</protein>
<dbReference type="Proteomes" id="UP000544551">
    <property type="component" value="Unassembled WGS sequence"/>
</dbReference>
<dbReference type="Gene3D" id="3.30.2390.20">
    <property type="entry name" value="Type VII secretion system EccB, repeat 1 domain"/>
    <property type="match status" value="1"/>
</dbReference>
<keyword evidence="1" id="KW-0472">Membrane</keyword>
<evidence type="ECO:0000313" key="2">
    <source>
        <dbReference type="EMBL" id="NME88695.1"/>
    </source>
</evidence>
<dbReference type="InterPro" id="IPR007795">
    <property type="entry name" value="T7SS_EccB"/>
</dbReference>
<dbReference type="RefSeq" id="WP_168969143.1">
    <property type="nucleotide sequence ID" value="NZ_JABAFZ010000002.1"/>
</dbReference>
<dbReference type="PANTHER" id="PTHR40765:SF2">
    <property type="entry name" value="ESX-2 SECRETION SYSTEM ATPASE ECCB2"/>
    <property type="match status" value="1"/>
</dbReference>
<name>A0AB36CIQ6_9CORY</name>